<dbReference type="Proteomes" id="UP000239554">
    <property type="component" value="Chromosome"/>
</dbReference>
<sequence length="438" mass="49805">MNKNKYMRAIDHLVTNICSEDEIVSLLKCIEDYFGYDWLKEKGKHKLQILWQRRDTLSTNELFAIGKAIKSLKLEHEVWLKKTITNIKKQPDGAHGYITEIILAASITADKSKTTPAPANKPGFDVSLSGDNGKKILISVKNHDISKHYKDFLKYSESIREKFISIINTLNISARLVVFFLKPISKELYKECILMMHFKIKGYCELHSIDGVVNIRVIPFNEFNEKSVLTGTDLCIITAPYHKNEHLGFKSKLNHASENMKKHLPKNADTLRMLYMRLHHAADIKLLGQIADQMILSDKNCGFDQVMLVQPSVARTLEGRSSIHTCIYFSQPTSEKNILDIYKDIGRIHYEFPVGYFSNSPSNLILMDENKSGVELKQSYIYQRGTIRIMAEYKNDGSYIGGLSSPASGVHVVSCFNIDGKIFTLGAINPEHEELLLI</sequence>
<dbReference type="AlphaFoldDB" id="A0A7U5TI68"/>
<name>A0A7U5TI68_ECOLX</name>
<proteinExistence type="predicted"/>
<accession>A0A7U5TI68</accession>
<gene>
    <name evidence="1" type="ORF">C3F40_07365</name>
</gene>
<dbReference type="EMBL" id="CP026399">
    <property type="protein sequence ID" value="AUY01632.1"/>
    <property type="molecule type" value="Genomic_DNA"/>
</dbReference>
<organism evidence="1 2">
    <name type="scientific">Escherichia coli</name>
    <dbReference type="NCBI Taxonomy" id="562"/>
    <lineage>
        <taxon>Bacteria</taxon>
        <taxon>Pseudomonadati</taxon>
        <taxon>Pseudomonadota</taxon>
        <taxon>Gammaproteobacteria</taxon>
        <taxon>Enterobacterales</taxon>
        <taxon>Enterobacteriaceae</taxon>
        <taxon>Escherichia</taxon>
    </lineage>
</organism>
<evidence type="ECO:0000313" key="1">
    <source>
        <dbReference type="EMBL" id="AUY01632.1"/>
    </source>
</evidence>
<evidence type="ECO:0000313" key="2">
    <source>
        <dbReference type="Proteomes" id="UP000239554"/>
    </source>
</evidence>
<protein>
    <submittedName>
        <fullName evidence="1">Uncharacterized protein</fullName>
    </submittedName>
</protein>
<dbReference type="RefSeq" id="WP_104457487.1">
    <property type="nucleotide sequence ID" value="NZ_CP026399.1"/>
</dbReference>
<reference evidence="1 2" key="1">
    <citation type="journal article" date="2018" name="MBio">
        <title>Genomic Analysis of Hospital Plumbing Reveals Diverse Reservoir of Bacterial Plasmids Conferring Carbapenem Resistance.</title>
        <authorList>
            <consortium name="NISC Comparative Sequencing Program"/>
            <person name="Weingarten R.A."/>
            <person name="Johnson R.C."/>
            <person name="Conlan S."/>
            <person name="Ramsburg A.M."/>
            <person name="Dekker J.P."/>
            <person name="Lau A.F."/>
            <person name="Khil P."/>
            <person name="Odom R.T."/>
            <person name="Deming C."/>
            <person name="Park M."/>
            <person name="Thomas P.J."/>
            <person name="Henderson D.K."/>
            <person name="Palmore T.N."/>
            <person name="Segre J.A."/>
            <person name="Frank K.M."/>
        </authorList>
    </citation>
    <scope>NUCLEOTIDE SEQUENCE [LARGE SCALE GENOMIC DNA]</scope>
    <source>
        <strain evidence="1 2">ECONIH4</strain>
    </source>
</reference>